<feature type="domain" description="F-box" evidence="1">
    <location>
        <begin position="5"/>
        <end position="71"/>
    </location>
</feature>
<name>A0ABR1ISH7_9AGAR</name>
<evidence type="ECO:0000313" key="3">
    <source>
        <dbReference type="Proteomes" id="UP001498398"/>
    </source>
</evidence>
<gene>
    <name evidence="2" type="ORF">VKT23_018525</name>
</gene>
<protein>
    <recommendedName>
        <fullName evidence="1">F-box domain-containing protein</fullName>
    </recommendedName>
</protein>
<evidence type="ECO:0000259" key="1">
    <source>
        <dbReference type="Pfam" id="PF12937"/>
    </source>
</evidence>
<dbReference type="Gene3D" id="1.20.1280.50">
    <property type="match status" value="1"/>
</dbReference>
<sequence>MGSVSNVPTEILTEIFLHACETFYSLPDPPSRLVDLPRTASSSPVVVTISSVCSRWRSIATSTPQLWSRFRLIAPLLPRSSELLLLFLDRAGNNPLDFCLYLFDVKAASAVSVRLLRSIFRHLVGEAHRWRNVQILLPPSSQYIGVPSFDLSDWPQNLPMLETLFLDTPGDPHKEILSITPNMTMPHLRVLTLKGRWAIRAFDLSGRIDWSGSLHISPAQLVLDMDYLHWGAIEFASPSTVVQIRRFCGVWVYGDVTCQTRRLEIYPGPIRSSNSSHIPLDTVLRQIGLPNATELVFGRDLSSALPVDAITTFKPFVFPHDALISLLSRRCNAEKLTHFSLLNYIISDSHLFKILTHLPSLTFLAIDERFPYSNEQDNTDGEFALTKTFFCALTQSSIDPKIPIASLEEFKLAFHPNHLLAMYNNSSLEECTTSLLDMVESRAIGRGRYLKKVSVHFEVDCCLNDERIQALSGQGVNFKLGWNVDVS</sequence>
<organism evidence="2 3">
    <name type="scientific">Marasmiellus scandens</name>
    <dbReference type="NCBI Taxonomy" id="2682957"/>
    <lineage>
        <taxon>Eukaryota</taxon>
        <taxon>Fungi</taxon>
        <taxon>Dikarya</taxon>
        <taxon>Basidiomycota</taxon>
        <taxon>Agaricomycotina</taxon>
        <taxon>Agaricomycetes</taxon>
        <taxon>Agaricomycetidae</taxon>
        <taxon>Agaricales</taxon>
        <taxon>Marasmiineae</taxon>
        <taxon>Omphalotaceae</taxon>
        <taxon>Marasmiellus</taxon>
    </lineage>
</organism>
<keyword evidence="3" id="KW-1185">Reference proteome</keyword>
<proteinExistence type="predicted"/>
<dbReference type="InterPro" id="IPR001810">
    <property type="entry name" value="F-box_dom"/>
</dbReference>
<dbReference type="EMBL" id="JBANRG010000084">
    <property type="protein sequence ID" value="KAK7437626.1"/>
    <property type="molecule type" value="Genomic_DNA"/>
</dbReference>
<comment type="caution">
    <text evidence="2">The sequence shown here is derived from an EMBL/GenBank/DDBJ whole genome shotgun (WGS) entry which is preliminary data.</text>
</comment>
<reference evidence="2 3" key="1">
    <citation type="submission" date="2024-01" db="EMBL/GenBank/DDBJ databases">
        <title>A draft genome for the cacao thread blight pathogen Marasmiellus scandens.</title>
        <authorList>
            <person name="Baruah I.K."/>
            <person name="Leung J."/>
            <person name="Bukari Y."/>
            <person name="Amoako-Attah I."/>
            <person name="Meinhardt L.W."/>
            <person name="Bailey B.A."/>
            <person name="Cohen S.P."/>
        </authorList>
    </citation>
    <scope>NUCLEOTIDE SEQUENCE [LARGE SCALE GENOMIC DNA]</scope>
    <source>
        <strain evidence="2 3">GH-19</strain>
    </source>
</reference>
<accession>A0ABR1ISH7</accession>
<evidence type="ECO:0000313" key="2">
    <source>
        <dbReference type="EMBL" id="KAK7437626.1"/>
    </source>
</evidence>
<dbReference type="Pfam" id="PF12937">
    <property type="entry name" value="F-box-like"/>
    <property type="match status" value="1"/>
</dbReference>
<dbReference type="Proteomes" id="UP001498398">
    <property type="component" value="Unassembled WGS sequence"/>
</dbReference>